<protein>
    <submittedName>
        <fullName evidence="2">7984_t:CDS:1</fullName>
    </submittedName>
</protein>
<organism evidence="2 3">
    <name type="scientific">Ambispora gerdemannii</name>
    <dbReference type="NCBI Taxonomy" id="144530"/>
    <lineage>
        <taxon>Eukaryota</taxon>
        <taxon>Fungi</taxon>
        <taxon>Fungi incertae sedis</taxon>
        <taxon>Mucoromycota</taxon>
        <taxon>Glomeromycotina</taxon>
        <taxon>Glomeromycetes</taxon>
        <taxon>Archaeosporales</taxon>
        <taxon>Ambisporaceae</taxon>
        <taxon>Ambispora</taxon>
    </lineage>
</organism>
<dbReference type="EMBL" id="CAJVPL010002588">
    <property type="protein sequence ID" value="CAG8614636.1"/>
    <property type="molecule type" value="Genomic_DNA"/>
</dbReference>
<dbReference type="AlphaFoldDB" id="A0A9N9CWK1"/>
<feature type="compositionally biased region" description="Basic and acidic residues" evidence="1">
    <location>
        <begin position="10"/>
        <end position="19"/>
    </location>
</feature>
<sequence length="86" mass="10056">MPIIEEEMEDPIREKDHNIGNDINNGNNGCTSKDKTMEQLDTCPKLELNIQVGGDEFYQYCYQLVQQWNLDTGCFENDVERRDESH</sequence>
<gene>
    <name evidence="2" type="ORF">AGERDE_LOCUS9767</name>
</gene>
<keyword evidence="3" id="KW-1185">Reference proteome</keyword>
<comment type="caution">
    <text evidence="2">The sequence shown here is derived from an EMBL/GenBank/DDBJ whole genome shotgun (WGS) entry which is preliminary data.</text>
</comment>
<accession>A0A9N9CWK1</accession>
<evidence type="ECO:0000256" key="1">
    <source>
        <dbReference type="SAM" id="MobiDB-lite"/>
    </source>
</evidence>
<feature type="compositionally biased region" description="Low complexity" evidence="1">
    <location>
        <begin position="20"/>
        <end position="29"/>
    </location>
</feature>
<dbReference type="Proteomes" id="UP000789831">
    <property type="component" value="Unassembled WGS sequence"/>
</dbReference>
<name>A0A9N9CWK1_9GLOM</name>
<proteinExistence type="predicted"/>
<reference evidence="2" key="1">
    <citation type="submission" date="2021-06" db="EMBL/GenBank/DDBJ databases">
        <authorList>
            <person name="Kallberg Y."/>
            <person name="Tangrot J."/>
            <person name="Rosling A."/>
        </authorList>
    </citation>
    <scope>NUCLEOTIDE SEQUENCE</scope>
    <source>
        <strain evidence="2">MT106</strain>
    </source>
</reference>
<feature type="region of interest" description="Disordered" evidence="1">
    <location>
        <begin position="1"/>
        <end position="33"/>
    </location>
</feature>
<evidence type="ECO:0000313" key="2">
    <source>
        <dbReference type="EMBL" id="CAG8614636.1"/>
    </source>
</evidence>
<evidence type="ECO:0000313" key="3">
    <source>
        <dbReference type="Proteomes" id="UP000789831"/>
    </source>
</evidence>